<evidence type="ECO:0000313" key="6">
    <source>
        <dbReference type="EMBL" id="GAA0691594.1"/>
    </source>
</evidence>
<keyword evidence="3" id="KW-0732">Signal</keyword>
<evidence type="ECO:0000256" key="3">
    <source>
        <dbReference type="ARBA" id="ARBA00022729"/>
    </source>
</evidence>
<dbReference type="PANTHER" id="PTHR36108:SF13">
    <property type="entry name" value="COLOSSIN-B-RELATED"/>
    <property type="match status" value="1"/>
</dbReference>
<feature type="compositionally biased region" description="Polar residues" evidence="4">
    <location>
        <begin position="24"/>
        <end position="34"/>
    </location>
</feature>
<dbReference type="Gene3D" id="2.60.40.10">
    <property type="entry name" value="Immunoglobulins"/>
    <property type="match status" value="5"/>
</dbReference>
<dbReference type="Proteomes" id="UP001499915">
    <property type="component" value="Unassembled WGS sequence"/>
</dbReference>
<keyword evidence="2" id="KW-0964">Secreted</keyword>
<feature type="region of interest" description="Disordered" evidence="4">
    <location>
        <begin position="1"/>
        <end position="34"/>
    </location>
</feature>
<protein>
    <recommendedName>
        <fullName evidence="5">SpaA-like prealbumin fold domain-containing protein</fullName>
    </recommendedName>
</protein>
<proteinExistence type="inferred from homology"/>
<dbReference type="InterPro" id="IPR013783">
    <property type="entry name" value="Ig-like_fold"/>
</dbReference>
<organism evidence="6 7">
    <name type="scientific">Marinobacterium maritimum</name>
    <dbReference type="NCBI Taxonomy" id="500162"/>
    <lineage>
        <taxon>Bacteria</taxon>
        <taxon>Pseudomonadati</taxon>
        <taxon>Pseudomonadota</taxon>
        <taxon>Gammaproteobacteria</taxon>
        <taxon>Oceanospirillales</taxon>
        <taxon>Oceanospirillaceae</taxon>
        <taxon>Marinobacterium</taxon>
    </lineage>
</organism>
<dbReference type="InterPro" id="IPR041033">
    <property type="entry name" value="SpaA_PFL_dom_1"/>
</dbReference>
<dbReference type="Pfam" id="PF17802">
    <property type="entry name" value="SpaA"/>
    <property type="match status" value="1"/>
</dbReference>
<keyword evidence="7" id="KW-1185">Reference proteome</keyword>
<dbReference type="PANTHER" id="PTHR36108">
    <property type="entry name" value="COLOSSIN-B-RELATED"/>
    <property type="match status" value="1"/>
</dbReference>
<comment type="caution">
    <text evidence="6">The sequence shown here is derived from an EMBL/GenBank/DDBJ whole genome shotgun (WGS) entry which is preliminary data.</text>
</comment>
<evidence type="ECO:0000256" key="1">
    <source>
        <dbReference type="ARBA" id="ARBA00007257"/>
    </source>
</evidence>
<comment type="similarity">
    <text evidence="1">Belongs to the serine-aspartate repeat-containing protein (SDr) family.</text>
</comment>
<accession>A0ABN1I662</accession>
<dbReference type="EMBL" id="BAAAET010000002">
    <property type="protein sequence ID" value="GAA0691594.1"/>
    <property type="molecule type" value="Genomic_DNA"/>
</dbReference>
<evidence type="ECO:0000256" key="4">
    <source>
        <dbReference type="SAM" id="MobiDB-lite"/>
    </source>
</evidence>
<reference evidence="6 7" key="1">
    <citation type="journal article" date="2019" name="Int. J. Syst. Evol. Microbiol.">
        <title>The Global Catalogue of Microorganisms (GCM) 10K type strain sequencing project: providing services to taxonomists for standard genome sequencing and annotation.</title>
        <authorList>
            <consortium name="The Broad Institute Genomics Platform"/>
            <consortium name="The Broad Institute Genome Sequencing Center for Infectious Disease"/>
            <person name="Wu L."/>
            <person name="Ma J."/>
        </authorList>
    </citation>
    <scope>NUCLEOTIDE SEQUENCE [LARGE SCALE GENOMIC DNA]</scope>
    <source>
        <strain evidence="6 7">JCM 15134</strain>
    </source>
</reference>
<feature type="domain" description="SpaA-like prealbumin fold" evidence="5">
    <location>
        <begin position="233"/>
        <end position="331"/>
    </location>
</feature>
<evidence type="ECO:0000256" key="2">
    <source>
        <dbReference type="ARBA" id="ARBA00022525"/>
    </source>
</evidence>
<sequence>MFADEPTGSGDNSFKGGTKEDTVDPNTTTGSIPNNKSDLKHFGYFQENIDETHAYLHLMWTRVQDPSGTTLMDFELNKGEEGLYPETSNGDRFPVRMAGDLLIEYKLAQGGVMPELFLYEWLVEAADGACEASNSYPCWGNRTSLAGNAIGSINSSSADSDGVLDTNGNSLGTLDPYTFGEASIDLYASGIFTVGECASFGYASLKSRSSDSFSSQMKDYIESKQVNISNCANITVKKIDDSDPARALDKAEFTLYYDLGVQGEYEPGTDTMVPSSVITNPVETDVEGFAEWKDVFAGFYCVVETKAPTGYSKADPDWWCFELTADQSQYHEFVNPRIPGKINIDKTDETGVLLGNGWVFTLHEDNGGTPGAATAFSCTTTAGECTIQNILPPGTYCVVETTNPEPTKYGDADPQCGKDVTLGGELSLVFVNPRKPGKINIDKKDETGALLGNGWVFTLHEDNGGTPGAATAFSCTTTAGECTIENILPPGTYCVVETTNPEPTKYGDADPQCGKDVTLGGELSLVFVNPRKPGKINIDKKDETGALLGNGWVFTLHEDNGGTPGAATAFSCTTTAGECTIENILPPGTYCVVETTNPEPTKYGDADPQCGKDVTLGGELSLVFVNPRKPGKINIDKKDETGALLDNGWVFTLHEDNGGTPGAATAFSCTTTAGECTIENILPPGTYCVVETTNPEPTKYGDADPQCGKDVTLGGELSLTFVNPRLKGAILITKTRKHAADGAGDHPHEGITFTIEGGELAAGGVDVVTNASGEACYDGLLVSSLVGNYSVTETVPGGYVADGDESKDVSVTLVSSCDDGNEATVSFSNTPLTDITVSVDSQVDGGTASTIKCVKGTDPAAGDVVASGATAANGDGSATANDLLPGYYTCTIYVDP</sequence>
<name>A0ABN1I662_9GAMM</name>
<evidence type="ECO:0000259" key="5">
    <source>
        <dbReference type="Pfam" id="PF17802"/>
    </source>
</evidence>
<evidence type="ECO:0000313" key="7">
    <source>
        <dbReference type="Proteomes" id="UP001499915"/>
    </source>
</evidence>
<gene>
    <name evidence="6" type="ORF">GCM10009104_18150</name>
</gene>